<dbReference type="InterPro" id="IPR012337">
    <property type="entry name" value="RNaseH-like_sf"/>
</dbReference>
<dbReference type="InParanoid" id="A0A2R5G9H7"/>
<evidence type="ECO:0000313" key="3">
    <source>
        <dbReference type="EMBL" id="GBG27205.1"/>
    </source>
</evidence>
<evidence type="ECO:0000259" key="2">
    <source>
        <dbReference type="SMART" id="SM00479"/>
    </source>
</evidence>
<evidence type="ECO:0000256" key="1">
    <source>
        <dbReference type="SAM" id="MobiDB-lite"/>
    </source>
</evidence>
<name>A0A2R5G9H7_9STRA</name>
<dbReference type="SUPFAM" id="SSF53098">
    <property type="entry name" value="Ribonuclease H-like"/>
    <property type="match status" value="1"/>
</dbReference>
<dbReference type="Proteomes" id="UP000241890">
    <property type="component" value="Unassembled WGS sequence"/>
</dbReference>
<dbReference type="AlphaFoldDB" id="A0A2R5G9H7"/>
<reference evidence="3 4" key="1">
    <citation type="submission" date="2017-12" db="EMBL/GenBank/DDBJ databases">
        <title>Sequencing, de novo assembly and annotation of complete genome of a new Thraustochytrid species, strain FCC1311.</title>
        <authorList>
            <person name="Sedici K."/>
            <person name="Godart F."/>
            <person name="Aiese Cigliano R."/>
            <person name="Sanseverino W."/>
            <person name="Barakat M."/>
            <person name="Ortet P."/>
            <person name="Marechal E."/>
            <person name="Cagnac O."/>
            <person name="Amato A."/>
        </authorList>
    </citation>
    <scope>NUCLEOTIDE SEQUENCE [LARGE SCALE GENOMIC DNA]</scope>
</reference>
<keyword evidence="4" id="KW-1185">Reference proteome</keyword>
<accession>A0A2R5G9H7</accession>
<gene>
    <name evidence="3" type="ORF">FCC1311_017611</name>
</gene>
<dbReference type="InterPro" id="IPR013520">
    <property type="entry name" value="Ribonucl_H"/>
</dbReference>
<protein>
    <recommendedName>
        <fullName evidence="2">Exonuclease domain-containing protein</fullName>
    </recommendedName>
</protein>
<dbReference type="SMART" id="SM00479">
    <property type="entry name" value="EXOIII"/>
    <property type="match status" value="1"/>
</dbReference>
<feature type="compositionally biased region" description="Acidic residues" evidence="1">
    <location>
        <begin position="295"/>
        <end position="317"/>
    </location>
</feature>
<dbReference type="GO" id="GO:0003676">
    <property type="term" value="F:nucleic acid binding"/>
    <property type="evidence" value="ECO:0007669"/>
    <property type="project" value="InterPro"/>
</dbReference>
<proteinExistence type="predicted"/>
<dbReference type="EMBL" id="BEYU01000028">
    <property type="protein sequence ID" value="GBG27205.1"/>
    <property type="molecule type" value="Genomic_DNA"/>
</dbReference>
<sequence length="570" mass="62728">MLKEVRKPRKDVLVNKKPTLLAFDTEYSALSKQFLKSQRDFEEAGIRLASIGWALFDAEGFMINTAPSHYIVKPDEAFPVSAAATAVHHISQEDALKHGRDLKTVLLAFADSCEAVMENGGFVVGHSVTGDVSLVLSELSRLLIDGDVKLAAAEEASLGRCARFLATSSVCTLQASGIYREVVLKEGSSRYMSLRDIYASVSPSTIPQGRKKRIRPALQSKLMDAWHNAAADAVMSAIVYYGLKDHGLQMGSISSPASDAIAAAYINNDDSLHGRSEVTVNNVQNTESDTVVLDEEIGDDAEMSDGTDDDDALEGNEVDAPPLSPSKLPPFSLELVDDVSVGAAAPRIREVTICASVPSTHPLAQDATMTLSNNKHQSRQFLHWSLVEDEAGVQSLKTGNIVPDSVLRVILSPLRMFRVLILSREKRQEVAAVMSQGLHEVQAFYDANHEEPDWYLAAQPDMKVRDIERFRFPVTQRVILDLPRFDQEVNARLKEELGAKFDGAGKVWYVLLLGDAGDPLSTFRTTAYQKVYMKEMVDILHAIDPSITYYLQEPVDLAAERDRNLEAPIL</sequence>
<feature type="region of interest" description="Disordered" evidence="1">
    <location>
        <begin position="295"/>
        <end position="326"/>
    </location>
</feature>
<evidence type="ECO:0000313" key="4">
    <source>
        <dbReference type="Proteomes" id="UP000241890"/>
    </source>
</evidence>
<dbReference type="Gene3D" id="3.30.420.10">
    <property type="entry name" value="Ribonuclease H-like superfamily/Ribonuclease H"/>
    <property type="match status" value="1"/>
</dbReference>
<feature type="domain" description="Exonuclease" evidence="2">
    <location>
        <begin position="19"/>
        <end position="249"/>
    </location>
</feature>
<dbReference type="InterPro" id="IPR036397">
    <property type="entry name" value="RNaseH_sf"/>
</dbReference>
<organism evidence="3 4">
    <name type="scientific">Hondaea fermentalgiana</name>
    <dbReference type="NCBI Taxonomy" id="2315210"/>
    <lineage>
        <taxon>Eukaryota</taxon>
        <taxon>Sar</taxon>
        <taxon>Stramenopiles</taxon>
        <taxon>Bigyra</taxon>
        <taxon>Labyrinthulomycetes</taxon>
        <taxon>Thraustochytrida</taxon>
        <taxon>Thraustochytriidae</taxon>
        <taxon>Hondaea</taxon>
    </lineage>
</organism>
<comment type="caution">
    <text evidence="3">The sequence shown here is derived from an EMBL/GenBank/DDBJ whole genome shotgun (WGS) entry which is preliminary data.</text>
</comment>